<dbReference type="InterPro" id="IPR029063">
    <property type="entry name" value="SAM-dependent_MTases_sf"/>
</dbReference>
<reference evidence="5 6" key="1">
    <citation type="submission" date="2020-02" db="EMBL/GenBank/DDBJ databases">
        <title>Ideonella bacterium strain TBM-1.</title>
        <authorList>
            <person name="Chen W.-M."/>
        </authorList>
    </citation>
    <scope>NUCLEOTIDE SEQUENCE [LARGE SCALE GENOMIC DNA]</scope>
    <source>
        <strain evidence="5 6">TBM-1</strain>
    </source>
</reference>
<protein>
    <submittedName>
        <fullName evidence="5">Site-specific DNA-methyltransferase</fullName>
    </submittedName>
</protein>
<gene>
    <name evidence="5" type="ORF">G3A44_21220</name>
</gene>
<keyword evidence="6" id="KW-1185">Reference proteome</keyword>
<accession>A0A7C9PJN9</accession>
<keyword evidence="2 5" id="KW-0489">Methyltransferase</keyword>
<dbReference type="InterPro" id="IPR002941">
    <property type="entry name" value="DNA_methylase_N4/N6"/>
</dbReference>
<proteinExistence type="inferred from homology"/>
<feature type="domain" description="DNA methylase N-4/N-6" evidence="4">
    <location>
        <begin position="59"/>
        <end position="373"/>
    </location>
</feature>
<sequence>MPFLDWVNKAQAVTVAGNVPYHLLNFESAHGDPAADNMLIQGDNLLALKALLPFYRGKVKCVFIDPPYNTQSAFAQYDDKLEHSQWLSMMHPRLAYLRELLSEDGSIWVTVDDNEAHYLKVLMDEVFGRANFVSNVIWEKKSAPQSNSTWLSDSHDHVLVFAKSKQVWRPNRLARTAEQNSIYKNSDQFDGVDEDGNWYGRGPWYADNFTLSLKSGQRGKQFAKTGESANIYDIVTPSGRVTRPPAGRAWSHTQESLQRLLLENRMWFGKDGTNKPTIKRFLSELEGKGVVATTVWRYQEVGENRIAAQELNKLAGGLDFATPKPEALIHRVLQVATDPGDLVLDSFLGSGTTAAVAHKFGRNYIGIEIGEHAQTHCIPRLLEVVKGEQGGISVAVDWRGGGGFRFYTLGEPVFDADGSINPKVPFGALAGYLWHFETGQPATRTFDSPLLGVHDDTAVFLLYNGILGDRKPAGGNVLTGPVLAHLDELLAAATLPGAECPKRKVVYGETTRLGEQRLAEAGVSFRQIPYDIKAR</sequence>
<evidence type="ECO:0000313" key="6">
    <source>
        <dbReference type="Proteomes" id="UP000484255"/>
    </source>
</evidence>
<dbReference type="AlphaFoldDB" id="A0A7C9PJN9"/>
<keyword evidence="3 5" id="KW-0808">Transferase</keyword>
<name>A0A7C9PJN9_9BURK</name>
<organism evidence="5 6">
    <name type="scientific">Ideonella livida</name>
    <dbReference type="NCBI Taxonomy" id="2707176"/>
    <lineage>
        <taxon>Bacteria</taxon>
        <taxon>Pseudomonadati</taxon>
        <taxon>Pseudomonadota</taxon>
        <taxon>Betaproteobacteria</taxon>
        <taxon>Burkholderiales</taxon>
        <taxon>Sphaerotilaceae</taxon>
        <taxon>Ideonella</taxon>
    </lineage>
</organism>
<dbReference type="GO" id="GO:0003677">
    <property type="term" value="F:DNA binding"/>
    <property type="evidence" value="ECO:0007669"/>
    <property type="project" value="InterPro"/>
</dbReference>
<dbReference type="PRINTS" id="PR00508">
    <property type="entry name" value="S21N4MTFRASE"/>
</dbReference>
<dbReference type="InterPro" id="IPR002052">
    <property type="entry name" value="DNA_methylase_N6_adenine_CS"/>
</dbReference>
<dbReference type="EMBL" id="JAAGOH010000045">
    <property type="protein sequence ID" value="NDY93715.1"/>
    <property type="molecule type" value="Genomic_DNA"/>
</dbReference>
<dbReference type="SUPFAM" id="SSF53335">
    <property type="entry name" value="S-adenosyl-L-methionine-dependent methyltransferases"/>
    <property type="match status" value="1"/>
</dbReference>
<comment type="caution">
    <text evidence="5">The sequence shown here is derived from an EMBL/GenBank/DDBJ whole genome shotgun (WGS) entry which is preliminary data.</text>
</comment>
<evidence type="ECO:0000256" key="1">
    <source>
        <dbReference type="ARBA" id="ARBA00006594"/>
    </source>
</evidence>
<evidence type="ECO:0000259" key="4">
    <source>
        <dbReference type="Pfam" id="PF01555"/>
    </source>
</evidence>
<evidence type="ECO:0000256" key="2">
    <source>
        <dbReference type="ARBA" id="ARBA00022603"/>
    </source>
</evidence>
<evidence type="ECO:0000313" key="5">
    <source>
        <dbReference type="EMBL" id="NDY93715.1"/>
    </source>
</evidence>
<dbReference type="Proteomes" id="UP000484255">
    <property type="component" value="Unassembled WGS sequence"/>
</dbReference>
<dbReference type="GO" id="GO:0032259">
    <property type="term" value="P:methylation"/>
    <property type="evidence" value="ECO:0007669"/>
    <property type="project" value="UniProtKB-KW"/>
</dbReference>
<dbReference type="Pfam" id="PF01555">
    <property type="entry name" value="N6_N4_Mtase"/>
    <property type="match status" value="1"/>
</dbReference>
<dbReference type="GO" id="GO:0008170">
    <property type="term" value="F:N-methyltransferase activity"/>
    <property type="evidence" value="ECO:0007669"/>
    <property type="project" value="InterPro"/>
</dbReference>
<dbReference type="Gene3D" id="3.40.50.150">
    <property type="entry name" value="Vaccinia Virus protein VP39"/>
    <property type="match status" value="1"/>
</dbReference>
<dbReference type="InterPro" id="IPR001091">
    <property type="entry name" value="RM_Methyltransferase"/>
</dbReference>
<evidence type="ECO:0000256" key="3">
    <source>
        <dbReference type="ARBA" id="ARBA00022679"/>
    </source>
</evidence>
<comment type="similarity">
    <text evidence="1">Belongs to the N(4)/N(6)-methyltransferase family.</text>
</comment>
<dbReference type="PROSITE" id="PS00092">
    <property type="entry name" value="N6_MTASE"/>
    <property type="match status" value="1"/>
</dbReference>